<sequence length="54" mass="5964">MWEPAVQHTQAEPPPDVPVPADTGQALVRFPPSRLRRSVGLTTYAVQRGTCQFC</sequence>
<evidence type="ECO:0000313" key="2">
    <source>
        <dbReference type="EMBL" id="VTR94490.1"/>
    </source>
</evidence>
<dbReference type="AlphaFoldDB" id="A0A6P2D4Z3"/>
<evidence type="ECO:0000256" key="1">
    <source>
        <dbReference type="SAM" id="MobiDB-lite"/>
    </source>
</evidence>
<gene>
    <name evidence="2" type="ORF">SOIL9_32240</name>
</gene>
<protein>
    <submittedName>
        <fullName evidence="2">Uncharacterized protein</fullName>
    </submittedName>
</protein>
<evidence type="ECO:0000313" key="3">
    <source>
        <dbReference type="Proteomes" id="UP000464178"/>
    </source>
</evidence>
<accession>A0A6P2D4Z3</accession>
<dbReference type="EMBL" id="LR593886">
    <property type="protein sequence ID" value="VTR94490.1"/>
    <property type="molecule type" value="Genomic_DNA"/>
</dbReference>
<dbReference type="KEGG" id="gms:SOIL9_32240"/>
<feature type="region of interest" description="Disordered" evidence="1">
    <location>
        <begin position="1"/>
        <end position="23"/>
    </location>
</feature>
<proteinExistence type="predicted"/>
<reference evidence="2 3" key="1">
    <citation type="submission" date="2019-05" db="EMBL/GenBank/DDBJ databases">
        <authorList>
            <consortium name="Science for Life Laboratories"/>
        </authorList>
    </citation>
    <scope>NUCLEOTIDE SEQUENCE [LARGE SCALE GENOMIC DNA]</scope>
    <source>
        <strain evidence="2">Soil9</strain>
    </source>
</reference>
<keyword evidence="3" id="KW-1185">Reference proteome</keyword>
<organism evidence="2 3">
    <name type="scientific">Gemmata massiliana</name>
    <dbReference type="NCBI Taxonomy" id="1210884"/>
    <lineage>
        <taxon>Bacteria</taxon>
        <taxon>Pseudomonadati</taxon>
        <taxon>Planctomycetota</taxon>
        <taxon>Planctomycetia</taxon>
        <taxon>Gemmatales</taxon>
        <taxon>Gemmataceae</taxon>
        <taxon>Gemmata</taxon>
    </lineage>
</organism>
<dbReference type="RefSeq" id="WP_162669023.1">
    <property type="nucleotide sequence ID" value="NZ_LR593886.1"/>
</dbReference>
<name>A0A6P2D4Z3_9BACT</name>
<dbReference type="Proteomes" id="UP000464178">
    <property type="component" value="Chromosome"/>
</dbReference>